<dbReference type="PANTHER" id="PTHR12658">
    <property type="entry name" value="BETA-TUBULIN COFACTOR D"/>
    <property type="match status" value="1"/>
</dbReference>
<dbReference type="Proteomes" id="UP000193689">
    <property type="component" value="Unassembled WGS sequence"/>
</dbReference>
<dbReference type="Pfam" id="PF12612">
    <property type="entry name" value="TFCD_C"/>
    <property type="match status" value="1"/>
</dbReference>
<evidence type="ECO:0000259" key="3">
    <source>
        <dbReference type="Pfam" id="PF12612"/>
    </source>
</evidence>
<feature type="repeat" description="HEAT" evidence="2">
    <location>
        <begin position="359"/>
        <end position="396"/>
    </location>
</feature>
<dbReference type="GO" id="GO:0005096">
    <property type="term" value="F:GTPase activator activity"/>
    <property type="evidence" value="ECO:0007669"/>
    <property type="project" value="InterPro"/>
</dbReference>
<dbReference type="EMBL" id="MCFJ01000008">
    <property type="protein sequence ID" value="ORY62966.1"/>
    <property type="molecule type" value="Genomic_DNA"/>
</dbReference>
<dbReference type="AlphaFoldDB" id="A0A1Y2DV10"/>
<dbReference type="GO" id="GO:0007023">
    <property type="term" value="P:post-chaperonin tubulin folding pathway"/>
    <property type="evidence" value="ECO:0007669"/>
    <property type="project" value="InterPro"/>
</dbReference>
<protein>
    <submittedName>
        <fullName evidence="5">Tubulin folding cofactor D C terminal-domain-containing protein</fullName>
    </submittedName>
</protein>
<proteinExistence type="predicted"/>
<feature type="domain" description="Tubulin-folding cofactor D C-terminal" evidence="3">
    <location>
        <begin position="975"/>
        <end position="1148"/>
    </location>
</feature>
<dbReference type="GO" id="GO:0048487">
    <property type="term" value="F:beta-tubulin binding"/>
    <property type="evidence" value="ECO:0007669"/>
    <property type="project" value="InterPro"/>
</dbReference>
<dbReference type="PROSITE" id="PS50077">
    <property type="entry name" value="HEAT_REPEAT"/>
    <property type="match status" value="1"/>
</dbReference>
<dbReference type="Pfam" id="PF23579">
    <property type="entry name" value="ARM_TBCD"/>
    <property type="match status" value="1"/>
</dbReference>
<dbReference type="InParanoid" id="A0A1Y2DV10"/>
<accession>A0A1Y2DV10</accession>
<feature type="domain" description="Tubulin-folding cofactor D ARM repeats" evidence="4">
    <location>
        <begin position="433"/>
        <end position="565"/>
    </location>
</feature>
<evidence type="ECO:0000259" key="4">
    <source>
        <dbReference type="Pfam" id="PF25767"/>
    </source>
</evidence>
<dbReference type="InterPro" id="IPR021133">
    <property type="entry name" value="HEAT_type_2"/>
</dbReference>
<dbReference type="InterPro" id="IPR011989">
    <property type="entry name" value="ARM-like"/>
</dbReference>
<name>A0A1Y2DV10_9PEZI</name>
<reference evidence="5 6" key="1">
    <citation type="submission" date="2016-07" db="EMBL/GenBank/DDBJ databases">
        <title>Pervasive Adenine N6-methylation of Active Genes in Fungi.</title>
        <authorList>
            <consortium name="DOE Joint Genome Institute"/>
            <person name="Mondo S.J."/>
            <person name="Dannebaum R.O."/>
            <person name="Kuo R.C."/>
            <person name="Labutti K."/>
            <person name="Haridas S."/>
            <person name="Kuo A."/>
            <person name="Salamov A."/>
            <person name="Ahrendt S.R."/>
            <person name="Lipzen A."/>
            <person name="Sullivan W."/>
            <person name="Andreopoulos W.B."/>
            <person name="Clum A."/>
            <person name="Lindquist E."/>
            <person name="Daum C."/>
            <person name="Ramamoorthy G.K."/>
            <person name="Gryganskyi A."/>
            <person name="Culley D."/>
            <person name="Magnuson J.K."/>
            <person name="James T.Y."/>
            <person name="O'Malley M.A."/>
            <person name="Stajich J.E."/>
            <person name="Spatafora J.W."/>
            <person name="Visel A."/>
            <person name="Grigoriev I.V."/>
        </authorList>
    </citation>
    <scope>NUCLEOTIDE SEQUENCE [LARGE SCALE GENOMIC DNA]</scope>
    <source>
        <strain evidence="5 6">CBS 129021</strain>
    </source>
</reference>
<gene>
    <name evidence="5" type="ORF">BCR38DRAFT_458233</name>
</gene>
<evidence type="ECO:0000313" key="5">
    <source>
        <dbReference type="EMBL" id="ORY62966.1"/>
    </source>
</evidence>
<dbReference type="GO" id="GO:0007021">
    <property type="term" value="P:tubulin complex assembly"/>
    <property type="evidence" value="ECO:0007669"/>
    <property type="project" value="InterPro"/>
</dbReference>
<sequence length="1254" mass="138262">MDASGQDRDVLVQQASADLIADFSRCLGPFLRRHDGQLRSRVRVRDTSRLIDQDLESFQELPQLLDPHLPKFLPALAEAYIEHLQDRRRSSLLSTRSQLLEPISHAICRIIYAFCKIRGEKVIVRFLNVETKYLELLLHAIERSERPSDATKETVSAISWSWHERYVVLLWLSQLFFAPFDLSTISSGDVDDANRTMIPGLTWPSQIPGIALRVIPLGIRYLASPGKERDGAKALLVRLAMRKDMQEIGILQALVQWAISTLSPNKGGPVESPYYYIGSIAFLAGVLRAAADTSIMDPYLSSIYYATQAIASQDNPVFKVIYGSALARKTMIKVTRSVITLVLRKPRQTVEDTEMVENTIGCLLESLADNDTPVRFAASKALSVITLKLDPEMASQVVEAVLESLNRNVLVIKSQSGAKGPSRRDLTAVDPLEWHGLMLTLAHLLYRRSPPPENLTDIIHALLMGLAFEKRGTSGGSIGTNVRDAACFGIWAVARRYTTAELVRVPTKAVPIAYAHASPTSILQVIAAELVVAGSLDPAGNIRRGSSAALQELVGRHPDTIEQGIALVQVVDYHSVALRSRAIHEVALQATQLSPQYGHALLEALLGWRGMADTDAAARRVAAAAFGTLTAENAQLPLSESSLRFTELVDLLLERIRSLQVRQVEERHGLLLSLAAIVNFLPILLRGTKGEPASQFVDSLPIPKLVDGLVEILNDCRTTSYRKPELIAEAASVLVISFHPVLLLYIASRMPTAAEGFQAGNIVIVERQTEALLNSLRIIDGSEHDRPSKLDAMVDAMEHTVNSWLEINESEVMEVAAHAALVSLLYSRSTERARIIRSWADKIRFATKSRNRHGNGYFHALTEAYHIVSTSLDNSIGPKDITKALADRWASDDDVETRVAILQCLADQAILRERVSDFLPMILDGLNDYTTNARGDVGSHARLEAIRATRTLWEVLKKGGEPHHTIHEITPVLLPRILRLAAEKLDRVRAEAQPALALLLLPSHAEIFTTSSFSSKGYFACLFGLCRPDRFLESIAESWKLSETDCTSSLLAGLSTAADTGNEDLVIASRAAVAEFCEQSTDHISQICMALINNLKLHQGQDRVIVPTLELLAYLFQIGIMQRFKGLNLRQLCLLTQKAGYKSGNVRKIEACIKVYGGVGSMTEEEDTANAEMTSELGLMRQEGIAEARKRLGALLMHPWPRVRTLVVDELWGSTLLSEKTDVSGNRVAKLMSVDWGKADKAQIKNMVGELGLV</sequence>
<dbReference type="GeneID" id="63778349"/>
<dbReference type="InterPro" id="IPR058033">
    <property type="entry name" value="ARM_TBCD_2nd"/>
</dbReference>
<dbReference type="RefSeq" id="XP_040714623.1">
    <property type="nucleotide sequence ID" value="XM_040862137.1"/>
</dbReference>
<evidence type="ECO:0000256" key="1">
    <source>
        <dbReference type="ARBA" id="ARBA00023186"/>
    </source>
</evidence>
<dbReference type="Gene3D" id="1.25.10.10">
    <property type="entry name" value="Leucine-rich Repeat Variant"/>
    <property type="match status" value="1"/>
</dbReference>
<dbReference type="GO" id="GO:0000226">
    <property type="term" value="P:microtubule cytoskeleton organization"/>
    <property type="evidence" value="ECO:0007669"/>
    <property type="project" value="TreeGrafter"/>
</dbReference>
<comment type="caution">
    <text evidence="5">The sequence shown here is derived from an EMBL/GenBank/DDBJ whole genome shotgun (WGS) entry which is preliminary data.</text>
</comment>
<dbReference type="InterPro" id="IPR033162">
    <property type="entry name" value="TBCD"/>
</dbReference>
<dbReference type="InterPro" id="IPR022577">
    <property type="entry name" value="TBCD_C"/>
</dbReference>
<evidence type="ECO:0000313" key="6">
    <source>
        <dbReference type="Proteomes" id="UP000193689"/>
    </source>
</evidence>
<dbReference type="SUPFAM" id="SSF48371">
    <property type="entry name" value="ARM repeat"/>
    <property type="match status" value="1"/>
</dbReference>
<dbReference type="PANTHER" id="PTHR12658:SF0">
    <property type="entry name" value="TUBULIN-SPECIFIC CHAPERONE D"/>
    <property type="match status" value="1"/>
</dbReference>
<dbReference type="Pfam" id="PF25767">
    <property type="entry name" value="ARM_TBCD_2nd"/>
    <property type="match status" value="2"/>
</dbReference>
<organism evidence="5 6">
    <name type="scientific">Pseudomassariella vexata</name>
    <dbReference type="NCBI Taxonomy" id="1141098"/>
    <lineage>
        <taxon>Eukaryota</taxon>
        <taxon>Fungi</taxon>
        <taxon>Dikarya</taxon>
        <taxon>Ascomycota</taxon>
        <taxon>Pezizomycotina</taxon>
        <taxon>Sordariomycetes</taxon>
        <taxon>Xylariomycetidae</taxon>
        <taxon>Amphisphaeriales</taxon>
        <taxon>Pseudomassariaceae</taxon>
        <taxon>Pseudomassariella</taxon>
    </lineage>
</organism>
<dbReference type="OrthoDB" id="10253476at2759"/>
<evidence type="ECO:0000256" key="2">
    <source>
        <dbReference type="PROSITE-ProRule" id="PRU00103"/>
    </source>
</evidence>
<dbReference type="STRING" id="1141098.A0A1Y2DV10"/>
<feature type="domain" description="Tubulin-folding cofactor D ARM repeats" evidence="4">
    <location>
        <begin position="348"/>
        <end position="407"/>
    </location>
</feature>
<keyword evidence="6" id="KW-1185">Reference proteome</keyword>
<keyword evidence="1" id="KW-0143">Chaperone</keyword>
<dbReference type="InterPro" id="IPR016024">
    <property type="entry name" value="ARM-type_fold"/>
</dbReference>